<keyword evidence="2" id="KW-1185">Reference proteome</keyword>
<gene>
    <name evidence="1" type="ORF">M9Y10_007744</name>
</gene>
<sequence>MGSVQSIQNPSSSYEEKTSKLGIDFQKSQLKKLRSSSTIFKSKRQMMKIGTFLNDKNFDFISDDNLDRVCFITVNTYHRPDFHLGVGPMNDAYIVAYNHHRRGYKIFFLHNSTRDDFLTYFKYFVLNTKKALTIFYAGRSTTLTRNYNIGDLNSNKIKAMVFEQGYVYDNEIGNILSNFKRNDAKIVLISDCCHGGPVWNLNSAFHNFSYLPENMISISVQNSDDISDYDKILITNDGAFTIFFWKISNDFPNITPKQLIKKIGPQLSKFSLSIVYHASSKDLDTKPIFI</sequence>
<protein>
    <recommendedName>
        <fullName evidence="3">Clan CD, family C14, metacaspase-like cysteine peptidase</fullName>
    </recommendedName>
</protein>
<reference evidence="1 2" key="1">
    <citation type="submission" date="2024-04" db="EMBL/GenBank/DDBJ databases">
        <title>Tritrichomonas musculus Genome.</title>
        <authorList>
            <person name="Alves-Ferreira E."/>
            <person name="Grigg M."/>
            <person name="Lorenzi H."/>
            <person name="Galac M."/>
        </authorList>
    </citation>
    <scope>NUCLEOTIDE SEQUENCE [LARGE SCALE GENOMIC DNA]</scope>
    <source>
        <strain evidence="1 2">EAF2021</strain>
    </source>
</reference>
<dbReference type="EMBL" id="JAPFFF010000013">
    <property type="protein sequence ID" value="KAK8871991.1"/>
    <property type="molecule type" value="Genomic_DNA"/>
</dbReference>
<evidence type="ECO:0000313" key="1">
    <source>
        <dbReference type="EMBL" id="KAK8871991.1"/>
    </source>
</evidence>
<dbReference type="Proteomes" id="UP001470230">
    <property type="component" value="Unassembled WGS sequence"/>
</dbReference>
<proteinExistence type="predicted"/>
<evidence type="ECO:0000313" key="2">
    <source>
        <dbReference type="Proteomes" id="UP001470230"/>
    </source>
</evidence>
<name>A0ABR2J348_9EUKA</name>
<accession>A0ABR2J348</accession>
<dbReference type="Gene3D" id="3.40.50.1460">
    <property type="match status" value="1"/>
</dbReference>
<evidence type="ECO:0008006" key="3">
    <source>
        <dbReference type="Google" id="ProtNLM"/>
    </source>
</evidence>
<comment type="caution">
    <text evidence="1">The sequence shown here is derived from an EMBL/GenBank/DDBJ whole genome shotgun (WGS) entry which is preliminary data.</text>
</comment>
<organism evidence="1 2">
    <name type="scientific">Tritrichomonas musculus</name>
    <dbReference type="NCBI Taxonomy" id="1915356"/>
    <lineage>
        <taxon>Eukaryota</taxon>
        <taxon>Metamonada</taxon>
        <taxon>Parabasalia</taxon>
        <taxon>Tritrichomonadida</taxon>
        <taxon>Tritrichomonadidae</taxon>
        <taxon>Tritrichomonas</taxon>
    </lineage>
</organism>